<proteinExistence type="predicted"/>
<keyword evidence="3" id="KW-0378">Hydrolase</keyword>
<keyword evidence="8" id="KW-1185">Reference proteome</keyword>
<dbReference type="Proteomes" id="UP000295578">
    <property type="component" value="Unassembled WGS sequence"/>
</dbReference>
<dbReference type="PROSITE" id="PS51257">
    <property type="entry name" value="PROKAR_LIPOPROTEIN"/>
    <property type="match status" value="1"/>
</dbReference>
<dbReference type="SUPFAM" id="SSF55486">
    <property type="entry name" value="Metalloproteases ('zincins'), catalytic domain"/>
    <property type="match status" value="1"/>
</dbReference>
<feature type="chain" id="PRO_5020388042" evidence="5">
    <location>
        <begin position="26"/>
        <end position="333"/>
    </location>
</feature>
<accession>A0A4R5A867</accession>
<dbReference type="GO" id="GO:0008270">
    <property type="term" value="F:zinc ion binding"/>
    <property type="evidence" value="ECO:0007669"/>
    <property type="project" value="InterPro"/>
</dbReference>
<keyword evidence="7" id="KW-0482">Metalloprotease</keyword>
<dbReference type="OrthoDB" id="5188902at2"/>
<keyword evidence="5" id="KW-0732">Signal</keyword>
<dbReference type="GO" id="GO:0031012">
    <property type="term" value="C:extracellular matrix"/>
    <property type="evidence" value="ECO:0007669"/>
    <property type="project" value="InterPro"/>
</dbReference>
<evidence type="ECO:0000256" key="2">
    <source>
        <dbReference type="ARBA" id="ARBA00022723"/>
    </source>
</evidence>
<feature type="domain" description="Peptidase M10 metallopeptidase" evidence="6">
    <location>
        <begin position="262"/>
        <end position="331"/>
    </location>
</feature>
<comment type="caution">
    <text evidence="7">The sequence shown here is derived from an EMBL/GenBank/DDBJ whole genome shotgun (WGS) entry which is preliminary data.</text>
</comment>
<dbReference type="Gene3D" id="3.40.390.10">
    <property type="entry name" value="Collagenase (Catalytic Domain)"/>
    <property type="match status" value="1"/>
</dbReference>
<evidence type="ECO:0000256" key="5">
    <source>
        <dbReference type="SAM" id="SignalP"/>
    </source>
</evidence>
<evidence type="ECO:0000259" key="6">
    <source>
        <dbReference type="Pfam" id="PF00413"/>
    </source>
</evidence>
<protein>
    <submittedName>
        <fullName evidence="7">Matrixin family metalloprotease</fullName>
    </submittedName>
</protein>
<evidence type="ECO:0000256" key="1">
    <source>
        <dbReference type="ARBA" id="ARBA00022670"/>
    </source>
</evidence>
<evidence type="ECO:0000313" key="8">
    <source>
        <dbReference type="Proteomes" id="UP000295578"/>
    </source>
</evidence>
<dbReference type="InterPro" id="IPR001818">
    <property type="entry name" value="Pept_M10_metallopeptidase"/>
</dbReference>
<evidence type="ECO:0000256" key="3">
    <source>
        <dbReference type="ARBA" id="ARBA00022801"/>
    </source>
</evidence>
<dbReference type="InterPro" id="IPR024079">
    <property type="entry name" value="MetalloPept_cat_dom_sf"/>
</dbReference>
<dbReference type="EMBL" id="SMKY01000270">
    <property type="protein sequence ID" value="TDD68398.1"/>
    <property type="molecule type" value="Genomic_DNA"/>
</dbReference>
<dbReference type="GO" id="GO:0006508">
    <property type="term" value="P:proteolysis"/>
    <property type="evidence" value="ECO:0007669"/>
    <property type="project" value="UniProtKB-KW"/>
</dbReference>
<keyword evidence="1 7" id="KW-0645">Protease</keyword>
<feature type="signal peptide" evidence="5">
    <location>
        <begin position="1"/>
        <end position="25"/>
    </location>
</feature>
<organism evidence="7 8">
    <name type="scientific">Actinomadura darangshiensis</name>
    <dbReference type="NCBI Taxonomy" id="705336"/>
    <lineage>
        <taxon>Bacteria</taxon>
        <taxon>Bacillati</taxon>
        <taxon>Actinomycetota</taxon>
        <taxon>Actinomycetes</taxon>
        <taxon>Streptosporangiales</taxon>
        <taxon>Thermomonosporaceae</taxon>
        <taxon>Actinomadura</taxon>
    </lineage>
</organism>
<dbReference type="GO" id="GO:0004222">
    <property type="term" value="F:metalloendopeptidase activity"/>
    <property type="evidence" value="ECO:0007669"/>
    <property type="project" value="InterPro"/>
</dbReference>
<dbReference type="Pfam" id="PF00413">
    <property type="entry name" value="Peptidase_M10"/>
    <property type="match status" value="1"/>
</dbReference>
<sequence>MRDFPRAARRGATASAAVTAALACAAFGGTGTGTGEARRSPAWCKPGGTLTARAMPQRVKITDCDLRGRTVRGSNGLSAVVPSDGTSLVAHALRTDGAAELRIGVDARAGEITIATRSGRDPQGRPRHFRAAAAACDDGAHRPESSKWPKGTTVQWRYSPGTAGLPRDPIAKGIANMVNANTDCTDAKKFTPPPDIGENYAGQSDQGPNVTGAAACGKRDQANTFGWLAMPDAENDVLAATCTWFNGATTVETDMALQTQGRRWWTSGTCPAGSYSAEAVATHEAGHVLGLAHIEGTEHAELTMAPAVASCDDGPATLGKGDYDGLIALYGGR</sequence>
<gene>
    <name evidence="7" type="ORF">E1293_37035</name>
</gene>
<keyword evidence="4" id="KW-0862">Zinc</keyword>
<reference evidence="7 8" key="1">
    <citation type="submission" date="2019-03" db="EMBL/GenBank/DDBJ databases">
        <title>Draft genome sequences of novel Actinobacteria.</title>
        <authorList>
            <person name="Sahin N."/>
            <person name="Ay H."/>
            <person name="Saygin H."/>
        </authorList>
    </citation>
    <scope>NUCLEOTIDE SEQUENCE [LARGE SCALE GENOMIC DNA]</scope>
    <source>
        <strain evidence="7 8">DSM 45941</strain>
    </source>
</reference>
<keyword evidence="2" id="KW-0479">Metal-binding</keyword>
<dbReference type="AlphaFoldDB" id="A0A4R5A867"/>
<evidence type="ECO:0000313" key="7">
    <source>
        <dbReference type="EMBL" id="TDD68398.1"/>
    </source>
</evidence>
<evidence type="ECO:0000256" key="4">
    <source>
        <dbReference type="ARBA" id="ARBA00022833"/>
    </source>
</evidence>
<dbReference type="RefSeq" id="WP_132203134.1">
    <property type="nucleotide sequence ID" value="NZ_SMKY01000270.1"/>
</dbReference>
<name>A0A4R5A867_9ACTN</name>